<accession>A0A8T2IQR7</accession>
<sequence>MGNKFTFSFQFNGALNLKCNLIQWEKPKIGIIKYTWYEGGGVDRKTNCDLFALISRHPLNYRYINCFICYLPLCIPAAIGTISSMYLGLCGFHRV</sequence>
<keyword evidence="1" id="KW-0472">Membrane</keyword>
<proteinExistence type="predicted"/>
<evidence type="ECO:0000256" key="1">
    <source>
        <dbReference type="SAM" id="Phobius"/>
    </source>
</evidence>
<keyword evidence="1" id="KW-1133">Transmembrane helix</keyword>
<feature type="transmembrane region" description="Helical" evidence="1">
    <location>
        <begin position="63"/>
        <end position="89"/>
    </location>
</feature>
<dbReference type="EMBL" id="JAACNH010000008">
    <property type="protein sequence ID" value="KAG8434103.1"/>
    <property type="molecule type" value="Genomic_DNA"/>
</dbReference>
<comment type="caution">
    <text evidence="2">The sequence shown here is derived from an EMBL/GenBank/DDBJ whole genome shotgun (WGS) entry which is preliminary data.</text>
</comment>
<dbReference type="AlphaFoldDB" id="A0A8T2IQR7"/>
<evidence type="ECO:0000313" key="3">
    <source>
        <dbReference type="Proteomes" id="UP000812440"/>
    </source>
</evidence>
<keyword evidence="3" id="KW-1185">Reference proteome</keyword>
<name>A0A8T2IQR7_9PIPI</name>
<protein>
    <submittedName>
        <fullName evidence="2">Uncharacterized protein</fullName>
    </submittedName>
</protein>
<gene>
    <name evidence="2" type="ORF">GDO86_012467</name>
</gene>
<reference evidence="2" key="1">
    <citation type="thesis" date="2020" institute="ProQuest LLC" country="789 East Eisenhower Parkway, Ann Arbor, MI, USA">
        <title>Comparative Genomics and Chromosome Evolution.</title>
        <authorList>
            <person name="Mudd A.B."/>
        </authorList>
    </citation>
    <scope>NUCLEOTIDE SEQUENCE</scope>
    <source>
        <strain evidence="2">Female2</strain>
        <tissue evidence="2">Blood</tissue>
    </source>
</reference>
<dbReference type="Proteomes" id="UP000812440">
    <property type="component" value="Chromosome 7"/>
</dbReference>
<organism evidence="2 3">
    <name type="scientific">Hymenochirus boettgeri</name>
    <name type="common">Congo dwarf clawed frog</name>
    <dbReference type="NCBI Taxonomy" id="247094"/>
    <lineage>
        <taxon>Eukaryota</taxon>
        <taxon>Metazoa</taxon>
        <taxon>Chordata</taxon>
        <taxon>Craniata</taxon>
        <taxon>Vertebrata</taxon>
        <taxon>Euteleostomi</taxon>
        <taxon>Amphibia</taxon>
        <taxon>Batrachia</taxon>
        <taxon>Anura</taxon>
        <taxon>Pipoidea</taxon>
        <taxon>Pipidae</taxon>
        <taxon>Pipinae</taxon>
        <taxon>Hymenochirus</taxon>
    </lineage>
</organism>
<evidence type="ECO:0000313" key="2">
    <source>
        <dbReference type="EMBL" id="KAG8434103.1"/>
    </source>
</evidence>
<keyword evidence="1" id="KW-0812">Transmembrane</keyword>